<comment type="caution">
    <text evidence="1">The sequence shown here is derived from an EMBL/GenBank/DDBJ whole genome shotgun (WGS) entry which is preliminary data.</text>
</comment>
<dbReference type="EMBL" id="JAYMYQ010000001">
    <property type="protein sequence ID" value="KAK7361583.1"/>
    <property type="molecule type" value="Genomic_DNA"/>
</dbReference>
<gene>
    <name evidence="1" type="ORF">VNO77_03653</name>
</gene>
<evidence type="ECO:0000313" key="2">
    <source>
        <dbReference type="Proteomes" id="UP001367508"/>
    </source>
</evidence>
<protein>
    <submittedName>
        <fullName evidence="1">Uncharacterized protein</fullName>
    </submittedName>
</protein>
<sequence>MKIQQNETQGIKTVIELRKTRGRAWCKLGQVLTAHALAHRGIHLISLGEVQWASLRYEAFSSQFDWFPSWLGSPLKEGVLGNLILSSAYQDSRIEYLMAMNSIQSATTSRNVLDPVKLTSFRDLWVCYAWPSSHNVMGSAGLGNMGGCLKDGENKWCMDTILLQRNPFIRQVHCNQFKELIEARRSTPLFLPSATVDRASGNSVYRLHLAQTWSPWSSTRVDELPNAPSAYHPRPYANGGSYFIERTHGFMAAMFATLARLN</sequence>
<name>A0AAN9N1I3_CANGL</name>
<organism evidence="1 2">
    <name type="scientific">Canavalia gladiata</name>
    <name type="common">Sword bean</name>
    <name type="synonym">Dolichos gladiatus</name>
    <dbReference type="NCBI Taxonomy" id="3824"/>
    <lineage>
        <taxon>Eukaryota</taxon>
        <taxon>Viridiplantae</taxon>
        <taxon>Streptophyta</taxon>
        <taxon>Embryophyta</taxon>
        <taxon>Tracheophyta</taxon>
        <taxon>Spermatophyta</taxon>
        <taxon>Magnoliopsida</taxon>
        <taxon>eudicotyledons</taxon>
        <taxon>Gunneridae</taxon>
        <taxon>Pentapetalae</taxon>
        <taxon>rosids</taxon>
        <taxon>fabids</taxon>
        <taxon>Fabales</taxon>
        <taxon>Fabaceae</taxon>
        <taxon>Papilionoideae</taxon>
        <taxon>50 kb inversion clade</taxon>
        <taxon>NPAAA clade</taxon>
        <taxon>indigoferoid/millettioid clade</taxon>
        <taxon>Phaseoleae</taxon>
        <taxon>Canavalia</taxon>
    </lineage>
</organism>
<reference evidence="1 2" key="1">
    <citation type="submission" date="2024-01" db="EMBL/GenBank/DDBJ databases">
        <title>The genomes of 5 underutilized Papilionoideae crops provide insights into root nodulation and disease resistanc.</title>
        <authorList>
            <person name="Jiang F."/>
        </authorList>
    </citation>
    <scope>NUCLEOTIDE SEQUENCE [LARGE SCALE GENOMIC DNA]</scope>
    <source>
        <strain evidence="1">LVBAO_FW01</strain>
        <tissue evidence="1">Leaves</tissue>
    </source>
</reference>
<evidence type="ECO:0000313" key="1">
    <source>
        <dbReference type="EMBL" id="KAK7361583.1"/>
    </source>
</evidence>
<dbReference type="Proteomes" id="UP001367508">
    <property type="component" value="Unassembled WGS sequence"/>
</dbReference>
<keyword evidence="2" id="KW-1185">Reference proteome</keyword>
<accession>A0AAN9N1I3</accession>
<proteinExistence type="predicted"/>
<dbReference type="AlphaFoldDB" id="A0AAN9N1I3"/>